<dbReference type="STRING" id="139420.A0A371D0W6"/>
<dbReference type="Proteomes" id="UP000256964">
    <property type="component" value="Unassembled WGS sequence"/>
</dbReference>
<evidence type="ECO:0000259" key="11">
    <source>
        <dbReference type="PROSITE" id="PS51910"/>
    </source>
</evidence>
<dbReference type="SUPFAM" id="SSF51445">
    <property type="entry name" value="(Trans)glycosidases"/>
    <property type="match status" value="1"/>
</dbReference>
<dbReference type="InterPro" id="IPR029070">
    <property type="entry name" value="Chitinase_insertion_sf"/>
</dbReference>
<keyword evidence="3" id="KW-0146">Chitin degradation</keyword>
<dbReference type="GO" id="GO:0000272">
    <property type="term" value="P:polysaccharide catabolic process"/>
    <property type="evidence" value="ECO:0007669"/>
    <property type="project" value="UniProtKB-KW"/>
</dbReference>
<name>A0A371D0W6_9APHY</name>
<protein>
    <submittedName>
        <fullName evidence="12">Glycoside hydrolase</fullName>
    </submittedName>
</protein>
<comment type="similarity">
    <text evidence="8">Belongs to the glycosyl hydrolase 18 family.</text>
</comment>
<evidence type="ECO:0000256" key="10">
    <source>
        <dbReference type="SAM" id="SignalP"/>
    </source>
</evidence>
<evidence type="ECO:0000256" key="9">
    <source>
        <dbReference type="SAM" id="MobiDB-lite"/>
    </source>
</evidence>
<evidence type="ECO:0000256" key="8">
    <source>
        <dbReference type="RuleBase" id="RU004453"/>
    </source>
</evidence>
<dbReference type="PROSITE" id="PS51910">
    <property type="entry name" value="GH18_2"/>
    <property type="match status" value="1"/>
</dbReference>
<evidence type="ECO:0000313" key="12">
    <source>
        <dbReference type="EMBL" id="RDX46119.1"/>
    </source>
</evidence>
<reference evidence="12 13" key="1">
    <citation type="journal article" date="2018" name="Biotechnol. Biofuels">
        <title>Integrative visual omics of the white-rot fungus Polyporus brumalis exposes the biotechnological potential of its oxidative enzymes for delignifying raw plant biomass.</title>
        <authorList>
            <person name="Miyauchi S."/>
            <person name="Rancon A."/>
            <person name="Drula E."/>
            <person name="Hage H."/>
            <person name="Chaduli D."/>
            <person name="Favel A."/>
            <person name="Grisel S."/>
            <person name="Henrissat B."/>
            <person name="Herpoel-Gimbert I."/>
            <person name="Ruiz-Duenas F.J."/>
            <person name="Chevret D."/>
            <person name="Hainaut M."/>
            <person name="Lin J."/>
            <person name="Wang M."/>
            <person name="Pangilinan J."/>
            <person name="Lipzen A."/>
            <person name="Lesage-Meessen L."/>
            <person name="Navarro D."/>
            <person name="Riley R."/>
            <person name="Grigoriev I.V."/>
            <person name="Zhou S."/>
            <person name="Raouche S."/>
            <person name="Rosso M.N."/>
        </authorList>
    </citation>
    <scope>NUCLEOTIDE SEQUENCE [LARGE SCALE GENOMIC DNA]</scope>
    <source>
        <strain evidence="12 13">BRFM 1820</strain>
    </source>
</reference>
<accession>A0A371D0W6</accession>
<dbReference type="GO" id="GO:0006032">
    <property type="term" value="P:chitin catabolic process"/>
    <property type="evidence" value="ECO:0007669"/>
    <property type="project" value="UniProtKB-KW"/>
</dbReference>
<feature type="domain" description="GH18" evidence="11">
    <location>
        <begin position="138"/>
        <end position="511"/>
    </location>
</feature>
<evidence type="ECO:0000256" key="6">
    <source>
        <dbReference type="ARBA" id="ARBA00023326"/>
    </source>
</evidence>
<dbReference type="SUPFAM" id="SSF54556">
    <property type="entry name" value="Chitinase insertion domain"/>
    <property type="match status" value="1"/>
</dbReference>
<evidence type="ECO:0000256" key="1">
    <source>
        <dbReference type="ARBA" id="ARBA00000822"/>
    </source>
</evidence>
<evidence type="ECO:0000256" key="4">
    <source>
        <dbReference type="ARBA" id="ARBA00023277"/>
    </source>
</evidence>
<dbReference type="AlphaFoldDB" id="A0A371D0W6"/>
<evidence type="ECO:0000256" key="3">
    <source>
        <dbReference type="ARBA" id="ARBA00023024"/>
    </source>
</evidence>
<dbReference type="SMART" id="SM00636">
    <property type="entry name" value="Glyco_18"/>
    <property type="match status" value="1"/>
</dbReference>
<dbReference type="GO" id="GO:0005576">
    <property type="term" value="C:extracellular region"/>
    <property type="evidence" value="ECO:0007669"/>
    <property type="project" value="TreeGrafter"/>
</dbReference>
<dbReference type="InterPro" id="IPR011583">
    <property type="entry name" value="Chitinase_II/V-like_cat"/>
</dbReference>
<evidence type="ECO:0000256" key="2">
    <source>
        <dbReference type="ARBA" id="ARBA00022801"/>
    </source>
</evidence>
<dbReference type="InterPro" id="IPR001579">
    <property type="entry name" value="Glyco_hydro_18_chit_AS"/>
</dbReference>
<keyword evidence="10" id="KW-0732">Signal</keyword>
<keyword evidence="6" id="KW-0624">Polysaccharide degradation</keyword>
<dbReference type="EMBL" id="KZ857430">
    <property type="protein sequence ID" value="RDX46119.1"/>
    <property type="molecule type" value="Genomic_DNA"/>
</dbReference>
<keyword evidence="2 7" id="KW-0378">Hydrolase</keyword>
<proteinExistence type="inferred from homology"/>
<feature type="region of interest" description="Disordered" evidence="9">
    <location>
        <begin position="90"/>
        <end position="113"/>
    </location>
</feature>
<keyword evidence="4" id="KW-0119">Carbohydrate metabolism</keyword>
<dbReference type="Pfam" id="PF00704">
    <property type="entry name" value="Glyco_hydro_18"/>
    <property type="match status" value="1"/>
</dbReference>
<dbReference type="PROSITE" id="PS01095">
    <property type="entry name" value="GH18_1"/>
    <property type="match status" value="1"/>
</dbReference>
<dbReference type="PANTHER" id="PTHR11177">
    <property type="entry name" value="CHITINASE"/>
    <property type="match status" value="1"/>
</dbReference>
<dbReference type="GO" id="GO:0008843">
    <property type="term" value="F:endochitinase activity"/>
    <property type="evidence" value="ECO:0007669"/>
    <property type="project" value="UniProtKB-EC"/>
</dbReference>
<dbReference type="InterPro" id="IPR017853">
    <property type="entry name" value="GH"/>
</dbReference>
<dbReference type="OrthoDB" id="73875at2759"/>
<dbReference type="GO" id="GO:0008061">
    <property type="term" value="F:chitin binding"/>
    <property type="evidence" value="ECO:0007669"/>
    <property type="project" value="InterPro"/>
</dbReference>
<organism evidence="12 13">
    <name type="scientific">Lentinus brumalis</name>
    <dbReference type="NCBI Taxonomy" id="2498619"/>
    <lineage>
        <taxon>Eukaryota</taxon>
        <taxon>Fungi</taxon>
        <taxon>Dikarya</taxon>
        <taxon>Basidiomycota</taxon>
        <taxon>Agaricomycotina</taxon>
        <taxon>Agaricomycetes</taxon>
        <taxon>Polyporales</taxon>
        <taxon>Polyporaceae</taxon>
        <taxon>Lentinus</taxon>
    </lineage>
</organism>
<evidence type="ECO:0000256" key="5">
    <source>
        <dbReference type="ARBA" id="ARBA00023295"/>
    </source>
</evidence>
<dbReference type="InterPro" id="IPR050314">
    <property type="entry name" value="Glycosyl_Hydrlase_18"/>
</dbReference>
<evidence type="ECO:0000256" key="7">
    <source>
        <dbReference type="RuleBase" id="RU000489"/>
    </source>
</evidence>
<keyword evidence="13" id="KW-1185">Reference proteome</keyword>
<feature type="chain" id="PRO_5016587906" evidence="10">
    <location>
        <begin position="20"/>
        <end position="511"/>
    </location>
</feature>
<evidence type="ECO:0000313" key="13">
    <source>
        <dbReference type="Proteomes" id="UP000256964"/>
    </source>
</evidence>
<keyword evidence="5 7" id="KW-0326">Glycosidase</keyword>
<feature type="signal peptide" evidence="10">
    <location>
        <begin position="1"/>
        <end position="19"/>
    </location>
</feature>
<dbReference type="Gene3D" id="3.10.50.10">
    <property type="match status" value="1"/>
</dbReference>
<comment type="catalytic activity">
    <reaction evidence="1">
        <text>Random endo-hydrolysis of N-acetyl-beta-D-glucosaminide (1-&gt;4)-beta-linkages in chitin and chitodextrins.</text>
        <dbReference type="EC" id="3.2.1.14"/>
    </reaction>
</comment>
<dbReference type="Gene3D" id="3.20.20.80">
    <property type="entry name" value="Glycosidases"/>
    <property type="match status" value="1"/>
</dbReference>
<sequence>MRIQLSIISLLPLLACSWAKPAPTDATISAPTSSVATASGSASAAASSVAASVGSTSSASPTTISAPTSSVTTASGSASAAASSVAASVGSTSSASPSTIDTPTSSSPTSVVSGSATVTLSSSATSSAVAPHNTSSPPIALGYVADYHIDETNLQNYPFENYTHMSFFGTPVYNQEIELNMTTEEPLVQEFVRLAHQHDVKAMFTIGGYGPASVYFSLQTRNDSRENYADLLTSYAFQHGFDGIDLDWEYPNGNKSAAGDLFYNDDDTSNFLAFLKTLRSKASNLTLSAAAPGQPWLDMHQKPWTNMSEFASVLDFVVIMNYDRFGSWSATAGPNAALDDSCVANATLRQGSAVSSIKAWTDAGFPASKLVLGVPAYGHGFPVSAGHATNPNRSIALYPPVDASRLPLHGDKWDDPAAPGGTFTFQGLMDNGYLKQDGTPADGIYHTFDNCTKTPFLYNGSTEVMVSYDDAQSMRLKGEFVKEQGLAGFAMFEVGGDHENILLSAVKEGMH</sequence>
<dbReference type="PANTHER" id="PTHR11177:SF317">
    <property type="entry name" value="CHITINASE 12-RELATED"/>
    <property type="match status" value="1"/>
</dbReference>
<dbReference type="InterPro" id="IPR001223">
    <property type="entry name" value="Glyco_hydro18_cat"/>
</dbReference>
<gene>
    <name evidence="12" type="ORF">OH76DRAFT_1420357</name>
</gene>